<proteinExistence type="predicted"/>
<gene>
    <name evidence="2" type="ORF">QFZ22_000166</name>
</gene>
<dbReference type="Proteomes" id="UP001234216">
    <property type="component" value="Unassembled WGS sequence"/>
</dbReference>
<protein>
    <submittedName>
        <fullName evidence="2">Acyl dehydratase</fullName>
    </submittedName>
</protein>
<evidence type="ECO:0000313" key="3">
    <source>
        <dbReference type="Proteomes" id="UP001234216"/>
    </source>
</evidence>
<accession>A0AAW8F4M5</accession>
<organism evidence="2 3">
    <name type="scientific">Streptomyces canus</name>
    <dbReference type="NCBI Taxonomy" id="58343"/>
    <lineage>
        <taxon>Bacteria</taxon>
        <taxon>Bacillati</taxon>
        <taxon>Actinomycetota</taxon>
        <taxon>Actinomycetes</taxon>
        <taxon>Kitasatosporales</taxon>
        <taxon>Streptomycetaceae</taxon>
        <taxon>Streptomyces</taxon>
        <taxon>Streptomyces aurantiacus group</taxon>
    </lineage>
</organism>
<evidence type="ECO:0000256" key="1">
    <source>
        <dbReference type="SAM" id="Phobius"/>
    </source>
</evidence>
<keyword evidence="1" id="KW-0472">Membrane</keyword>
<keyword evidence="1" id="KW-1133">Transmembrane helix</keyword>
<feature type="transmembrane region" description="Helical" evidence="1">
    <location>
        <begin position="42"/>
        <end position="62"/>
    </location>
</feature>
<evidence type="ECO:0000313" key="2">
    <source>
        <dbReference type="EMBL" id="MDQ0904181.1"/>
    </source>
</evidence>
<dbReference type="RefSeq" id="WP_306971715.1">
    <property type="nucleotide sequence ID" value="NZ_JAUSZV010000001.1"/>
</dbReference>
<feature type="transmembrane region" description="Helical" evidence="1">
    <location>
        <begin position="12"/>
        <end position="30"/>
    </location>
</feature>
<sequence length="92" mass="9657">MIFPELGAGARWLVMLAVYIPTAAASATVWTGLHAVHTPQPLAVVVALLIAIVSAVVITYGIENVWPRPVQHDDALFCETGETGATETGSDS</sequence>
<reference evidence="2" key="1">
    <citation type="submission" date="2023-07" db="EMBL/GenBank/DDBJ databases">
        <title>Comparative genomics of wheat-associated soil bacteria to identify genetic determinants of phenazine resistance.</title>
        <authorList>
            <person name="Mouncey N."/>
        </authorList>
    </citation>
    <scope>NUCLEOTIDE SEQUENCE</scope>
    <source>
        <strain evidence="2">V4I22</strain>
    </source>
</reference>
<name>A0AAW8F4M5_9ACTN</name>
<keyword evidence="1" id="KW-0812">Transmembrane</keyword>
<dbReference type="EMBL" id="JAUSZV010000001">
    <property type="protein sequence ID" value="MDQ0904181.1"/>
    <property type="molecule type" value="Genomic_DNA"/>
</dbReference>
<comment type="caution">
    <text evidence="2">The sequence shown here is derived from an EMBL/GenBank/DDBJ whole genome shotgun (WGS) entry which is preliminary data.</text>
</comment>
<dbReference type="AlphaFoldDB" id="A0AAW8F4M5"/>